<evidence type="ECO:0000313" key="3">
    <source>
        <dbReference type="Proteomes" id="UP001629113"/>
    </source>
</evidence>
<proteinExistence type="predicted"/>
<dbReference type="PRINTS" id="PR00081">
    <property type="entry name" value="GDHRDH"/>
</dbReference>
<sequence>MSALASLAWNNKFGLPALPPAGTFKDQSILITGASSGLGLAAAVHFVNLGASKVIITARTKSRGDAARQAIESQTGIKNVVELMELDMSTFEHTKSFADQVKAEVGSIDYVLLNAGLLNTKFKQTSDGWEETIQVNVLSTALLAILLLPWIKEAGKGHAHLGFVTSGLHRFVDIDRNFPTKDVLSYYSKKENYPKAPPRDPMYGISKLLEHYVVNEIAKIALGSDGSPQVIVNTICPGLVKSDLARQYKTSYLLTAGVNLFQAVLSKSTEGGARTLVLSGLTPASDHGKFIKHYSTDEEYNRQVEKNITGPKGQELQAKVWNEVLAILEGSIPEVKGIVARS</sequence>
<dbReference type="SUPFAM" id="SSF51735">
    <property type="entry name" value="NAD(P)-binding Rossmann-fold domains"/>
    <property type="match status" value="1"/>
</dbReference>
<dbReference type="PANTHER" id="PTHR43157:SF22">
    <property type="entry name" value="SHORT-CHAIN DEHYDROGENASE_REDUCTASE PHMF"/>
    <property type="match status" value="1"/>
</dbReference>
<name>A0ABR4PH58_9HELO</name>
<comment type="caution">
    <text evidence="2">The sequence shown here is derived from an EMBL/GenBank/DDBJ whole genome shotgun (WGS) entry which is preliminary data.</text>
</comment>
<dbReference type="InterPro" id="IPR002347">
    <property type="entry name" value="SDR_fam"/>
</dbReference>
<dbReference type="PANTHER" id="PTHR43157">
    <property type="entry name" value="PHOSPHATIDYLINOSITOL-GLYCAN BIOSYNTHESIS CLASS F PROTEIN-RELATED"/>
    <property type="match status" value="1"/>
</dbReference>
<dbReference type="Pfam" id="PF00106">
    <property type="entry name" value="adh_short"/>
    <property type="match status" value="1"/>
</dbReference>
<organism evidence="2 3">
    <name type="scientific">Phlyctema vagabunda</name>
    <dbReference type="NCBI Taxonomy" id="108571"/>
    <lineage>
        <taxon>Eukaryota</taxon>
        <taxon>Fungi</taxon>
        <taxon>Dikarya</taxon>
        <taxon>Ascomycota</taxon>
        <taxon>Pezizomycotina</taxon>
        <taxon>Leotiomycetes</taxon>
        <taxon>Helotiales</taxon>
        <taxon>Dermateaceae</taxon>
        <taxon>Phlyctema</taxon>
    </lineage>
</organism>
<gene>
    <name evidence="2" type="ORF">PVAG01_06593</name>
</gene>
<dbReference type="InterPro" id="IPR036291">
    <property type="entry name" value="NAD(P)-bd_dom_sf"/>
</dbReference>
<keyword evidence="3" id="KW-1185">Reference proteome</keyword>
<reference evidence="2 3" key="1">
    <citation type="submission" date="2024-06" db="EMBL/GenBank/DDBJ databases">
        <title>Complete genome of Phlyctema vagabunda strain 19-DSS-EL-015.</title>
        <authorList>
            <person name="Fiorenzani C."/>
        </authorList>
    </citation>
    <scope>NUCLEOTIDE SEQUENCE [LARGE SCALE GENOMIC DNA]</scope>
    <source>
        <strain evidence="2 3">19-DSS-EL-015</strain>
    </source>
</reference>
<accession>A0ABR4PH58</accession>
<evidence type="ECO:0000313" key="2">
    <source>
        <dbReference type="EMBL" id="KAL3422437.1"/>
    </source>
</evidence>
<dbReference type="EMBL" id="JBFCZG010000005">
    <property type="protein sequence ID" value="KAL3422437.1"/>
    <property type="molecule type" value="Genomic_DNA"/>
</dbReference>
<keyword evidence="1" id="KW-0560">Oxidoreductase</keyword>
<dbReference type="Gene3D" id="3.40.50.720">
    <property type="entry name" value="NAD(P)-binding Rossmann-like Domain"/>
    <property type="match status" value="1"/>
</dbReference>
<evidence type="ECO:0000256" key="1">
    <source>
        <dbReference type="ARBA" id="ARBA00023002"/>
    </source>
</evidence>
<dbReference type="Proteomes" id="UP001629113">
    <property type="component" value="Unassembled WGS sequence"/>
</dbReference>
<protein>
    <submittedName>
        <fullName evidence="2">Short-chain dehydrogenase</fullName>
    </submittedName>
</protein>